<dbReference type="eggNOG" id="COG5663">
    <property type="taxonomic scope" value="Bacteria"/>
</dbReference>
<proteinExistence type="inferred from homology"/>
<dbReference type="InterPro" id="IPR036412">
    <property type="entry name" value="HAD-like_sf"/>
</dbReference>
<dbReference type="RefSeq" id="WP_013706168.1">
    <property type="nucleotide sequence ID" value="NC_015388.1"/>
</dbReference>
<sequence>MATALLPDKLDPQRLAFDIDGVVADIMTTFIDLARERYKLHHLRYEDIVDFDLARCLQMDEAVIWEILELLLNRPDELAIALMPHAAPVLTRLAKENPLLFVTARDRAEPIFNWLIKNLPEASPTAIRVIATGDPDLKLDYLQTHKIAYFVEDRLETCFQLAHHGIQPLVFDQPWNRRRHHSFPVIYSWRDLDRILF</sequence>
<gene>
    <name evidence="3" type="ordered locus">Desac_1194</name>
</gene>
<evidence type="ECO:0008006" key="5">
    <source>
        <dbReference type="Google" id="ProtNLM"/>
    </source>
</evidence>
<dbReference type="Gene3D" id="3.40.50.1000">
    <property type="entry name" value="HAD superfamily/HAD-like"/>
    <property type="match status" value="1"/>
</dbReference>
<dbReference type="KEGG" id="dao:Desac_1194"/>
<evidence type="ECO:0000256" key="1">
    <source>
        <dbReference type="ARBA" id="ARBA00009589"/>
    </source>
</evidence>
<evidence type="ECO:0000313" key="4">
    <source>
        <dbReference type="Proteomes" id="UP000000483"/>
    </source>
</evidence>
<reference evidence="3 4" key="1">
    <citation type="journal article" date="2011" name="Stand. Genomic Sci.">
        <title>Complete genome sequence of the acetate-degrading sulfate reducer Desulfobacca acetoxidans type strain (ASRB2).</title>
        <authorList>
            <person name="Goker M."/>
            <person name="Teshima H."/>
            <person name="Lapidus A."/>
            <person name="Nolan M."/>
            <person name="Lucas S."/>
            <person name="Hammon N."/>
            <person name="Deshpande S."/>
            <person name="Cheng J.F."/>
            <person name="Tapia R."/>
            <person name="Han C."/>
            <person name="Goodwin L."/>
            <person name="Pitluck S."/>
            <person name="Huntemann M."/>
            <person name="Liolios K."/>
            <person name="Ivanova N."/>
            <person name="Pagani I."/>
            <person name="Mavromatis K."/>
            <person name="Ovchinikova G."/>
            <person name="Pati A."/>
            <person name="Chen A."/>
            <person name="Palaniappan K."/>
            <person name="Land M."/>
            <person name="Hauser L."/>
            <person name="Brambilla E.M."/>
            <person name="Rohde M."/>
            <person name="Spring S."/>
            <person name="Detter J.C."/>
            <person name="Woyke T."/>
            <person name="Bristow J."/>
            <person name="Eisen J.A."/>
            <person name="Markowitz V."/>
            <person name="Hugenholtz P."/>
            <person name="Kyrpides N.C."/>
            <person name="Klenk H.P."/>
        </authorList>
    </citation>
    <scope>NUCLEOTIDE SEQUENCE [LARGE SCALE GENOMIC DNA]</scope>
    <source>
        <strain evidence="4">ATCC 700848 / DSM 11109 / ASRB2</strain>
    </source>
</reference>
<comment type="similarity">
    <text evidence="1">Belongs to the 5'(3')-deoxyribonucleotidase family.</text>
</comment>
<dbReference type="STRING" id="880072.Desac_1194"/>
<dbReference type="InterPro" id="IPR052419">
    <property type="entry name" value="5_3-deoxyribonucleotidase-like"/>
</dbReference>
<feature type="active site" description="Proton donor" evidence="2">
    <location>
        <position position="20"/>
    </location>
</feature>
<dbReference type="PANTHER" id="PTHR35134:SF2">
    <property type="entry name" value="NUCLEOTIDASE YQFW-RELATED"/>
    <property type="match status" value="1"/>
</dbReference>
<keyword evidence="4" id="KW-1185">Reference proteome</keyword>
<dbReference type="GO" id="GO:0009264">
    <property type="term" value="P:deoxyribonucleotide catabolic process"/>
    <property type="evidence" value="ECO:0007669"/>
    <property type="project" value="InterPro"/>
</dbReference>
<dbReference type="Pfam" id="PF06941">
    <property type="entry name" value="NT5C"/>
    <property type="match status" value="1"/>
</dbReference>
<evidence type="ECO:0000313" key="3">
    <source>
        <dbReference type="EMBL" id="AEB09056.1"/>
    </source>
</evidence>
<dbReference type="InterPro" id="IPR010708">
    <property type="entry name" value="5'(3')-deoxyribonucleotidase"/>
</dbReference>
<organism evidence="3 4">
    <name type="scientific">Desulfobacca acetoxidans (strain ATCC 700848 / DSM 11109 / ASRB2)</name>
    <dbReference type="NCBI Taxonomy" id="880072"/>
    <lineage>
        <taxon>Bacteria</taxon>
        <taxon>Pseudomonadati</taxon>
        <taxon>Thermodesulfobacteriota</taxon>
        <taxon>Desulfobaccia</taxon>
        <taxon>Desulfobaccales</taxon>
        <taxon>Desulfobaccaceae</taxon>
        <taxon>Desulfobacca</taxon>
    </lineage>
</organism>
<name>F2NHE0_DESAR</name>
<evidence type="ECO:0000256" key="2">
    <source>
        <dbReference type="PIRSR" id="PIRSR610708-1"/>
    </source>
</evidence>
<dbReference type="AlphaFoldDB" id="F2NHE0"/>
<dbReference type="Proteomes" id="UP000000483">
    <property type="component" value="Chromosome"/>
</dbReference>
<accession>F2NHE0</accession>
<dbReference type="PANTHER" id="PTHR35134">
    <property type="entry name" value="NUCLEOTIDASE YQFW-RELATED"/>
    <property type="match status" value="1"/>
</dbReference>
<dbReference type="EMBL" id="CP002629">
    <property type="protein sequence ID" value="AEB09056.1"/>
    <property type="molecule type" value="Genomic_DNA"/>
</dbReference>
<dbReference type="InterPro" id="IPR023214">
    <property type="entry name" value="HAD_sf"/>
</dbReference>
<dbReference type="HOGENOM" id="CLU_1432446_0_0_7"/>
<dbReference type="SUPFAM" id="SSF56784">
    <property type="entry name" value="HAD-like"/>
    <property type="match status" value="1"/>
</dbReference>
<dbReference type="OrthoDB" id="5430662at2"/>
<protein>
    <recommendedName>
        <fullName evidence="5">Haloacid dehalogenase</fullName>
    </recommendedName>
</protein>
<dbReference type="GO" id="GO:0008253">
    <property type="term" value="F:5'-nucleotidase activity"/>
    <property type="evidence" value="ECO:0007669"/>
    <property type="project" value="InterPro"/>
</dbReference>
<feature type="active site" description="Nucleophile" evidence="2">
    <location>
        <position position="18"/>
    </location>
</feature>
<reference evidence="4" key="2">
    <citation type="submission" date="2011-03" db="EMBL/GenBank/DDBJ databases">
        <title>The complete genome of Desulfobacca acetoxidans DSM 11109.</title>
        <authorList>
            <consortium name="US DOE Joint Genome Institute (JGI-PGF)"/>
            <person name="Lucas S."/>
            <person name="Copeland A."/>
            <person name="Lapidus A."/>
            <person name="Bruce D."/>
            <person name="Goodwin L."/>
            <person name="Pitluck S."/>
            <person name="Peters L."/>
            <person name="Kyrpides N."/>
            <person name="Mavromatis K."/>
            <person name="Ivanova N."/>
            <person name="Ovchinnikova G."/>
            <person name="Teshima H."/>
            <person name="Detter J.C."/>
            <person name="Han C."/>
            <person name="Land M."/>
            <person name="Hauser L."/>
            <person name="Markowitz V."/>
            <person name="Cheng J.-F."/>
            <person name="Hugenholtz P."/>
            <person name="Woyke T."/>
            <person name="Wu D."/>
            <person name="Spring S."/>
            <person name="Schueler E."/>
            <person name="Brambilla E."/>
            <person name="Klenk H.-P."/>
            <person name="Eisen J.A."/>
        </authorList>
    </citation>
    <scope>NUCLEOTIDE SEQUENCE [LARGE SCALE GENOMIC DNA]</scope>
    <source>
        <strain evidence="4">ATCC 700848 / DSM 11109 / ASRB2</strain>
    </source>
</reference>